<sequence>MDLETNCSESRQSRSFSRTSSVSSSLRRRSFSFSNAVPPEEDDYLESETVSEAGDIGDRALHSNIYSESDGQRLPFDNVIETGSNVPIPEDALMQSYGFWSRDPAALTTTSPVSPSTLEIISPLSTDAIIHSDQKRKKTELKGRRMEEVIPRLADHLGKEEERVGSFLMGWWGVVFKGDISRVSDYLAIGLTTGYLGSLTTFSGWNQKMLDLSVQGKWVFVVLGFLIGFFLADYSIIFGVKTAQGFKWLLKTLNVLPLSNQSNSISDWKADNFNRQSAVMVVLLLMLGLLWGVSGALEGREFQSGSSGAQLWLACIVGPFGVWIRWFLARLNGRGLGRAGLLKWVPFGTLTANVSAACVMAALATLKKAIFKNGVFTYFQNKFSLCPSSPFPPSPPATPPPESPPATSTSTWPHPTPQTTEPPLPPATPKTCFLKACVYKTCYNIFASYEGALYFLHCFSSQIQHTLACCDPILSSVVSTLPPPSYSTSTLINSSSSSSASLDHYTSAPHTSSQSASNELLLDQLPSVTNSVPPQLSPEPLPSAPTHHMMTRSKHGIVKPKVPFSLVATASSPTIEPHTFFEAIKHAVWKEAMDQEYSALQHQWSLVPCTSNVNLIACQWIYKIKRNSDGSVARYKTRLMPNGNQQAPGLYFTETFNPVIKQPTLRALYGLRQAPRAWYSLLAAFLHFEGFVNSAADVSLFILNKNQNLILLLVYVDDLIITGNNASLLSHDTSDILTKAGMHDRKPSFSPAAMKCSTEDSWNAPPFSNPVLYRSLVRSLQYLTLTRPEIAHALMQSMWNLNICNALLLLILLQHFQTLIEKGILPKEI</sequence>
<evidence type="ECO:0000313" key="13">
    <source>
        <dbReference type="Proteomes" id="UP000585474"/>
    </source>
</evidence>
<feature type="domain" description="Reverse transcriptase Ty1/copia-type" evidence="11">
    <location>
        <begin position="666"/>
        <end position="731"/>
    </location>
</feature>
<comment type="function">
    <text evidence="1">Fluoride channel required for the rapid expulsion of cytoplasmic fluoride.</text>
</comment>
<evidence type="ECO:0000313" key="12">
    <source>
        <dbReference type="EMBL" id="GFY85327.1"/>
    </source>
</evidence>
<dbReference type="GO" id="GO:0005886">
    <property type="term" value="C:plasma membrane"/>
    <property type="evidence" value="ECO:0007669"/>
    <property type="project" value="UniProtKB-SubCell"/>
</dbReference>
<feature type="region of interest" description="Disordered" evidence="9">
    <location>
        <begin position="390"/>
        <end position="425"/>
    </location>
</feature>
<keyword evidence="13" id="KW-1185">Reference proteome</keyword>
<dbReference type="SUPFAM" id="SSF56672">
    <property type="entry name" value="DNA/RNA polymerases"/>
    <property type="match status" value="1"/>
</dbReference>
<evidence type="ECO:0000256" key="4">
    <source>
        <dbReference type="ARBA" id="ARBA00022692"/>
    </source>
</evidence>
<evidence type="ECO:0000256" key="9">
    <source>
        <dbReference type="SAM" id="MobiDB-lite"/>
    </source>
</evidence>
<dbReference type="InterPro" id="IPR043502">
    <property type="entry name" value="DNA/RNA_pol_sf"/>
</dbReference>
<evidence type="ECO:0000256" key="6">
    <source>
        <dbReference type="ARBA" id="ARBA00023136"/>
    </source>
</evidence>
<dbReference type="EMBL" id="BJWL01000004">
    <property type="protein sequence ID" value="GFY85327.1"/>
    <property type="molecule type" value="Genomic_DNA"/>
</dbReference>
<keyword evidence="5 10" id="KW-1133">Transmembrane helix</keyword>
<dbReference type="AlphaFoldDB" id="A0A7J0EI59"/>
<comment type="similarity">
    <text evidence="7">Belongs to the fluoride channel Fluc/FEX (TC 1.A.43) family.</text>
</comment>
<dbReference type="GO" id="GO:1903425">
    <property type="term" value="F:fluoride transmembrane transporter activity"/>
    <property type="evidence" value="ECO:0007669"/>
    <property type="project" value="TreeGrafter"/>
</dbReference>
<feature type="compositionally biased region" description="Pro residues" evidence="9">
    <location>
        <begin position="390"/>
        <end position="404"/>
    </location>
</feature>
<dbReference type="InterPro" id="IPR003691">
    <property type="entry name" value="FluC"/>
</dbReference>
<comment type="catalytic activity">
    <reaction evidence="8">
        <text>fluoride(in) = fluoride(out)</text>
        <dbReference type="Rhea" id="RHEA:76159"/>
        <dbReference type="ChEBI" id="CHEBI:17051"/>
    </reaction>
    <physiologicalReaction direction="left-to-right" evidence="8">
        <dbReference type="Rhea" id="RHEA:76160"/>
    </physiologicalReaction>
</comment>
<feature type="region of interest" description="Disordered" evidence="9">
    <location>
        <begin position="1"/>
        <end position="50"/>
    </location>
</feature>
<evidence type="ECO:0000256" key="10">
    <source>
        <dbReference type="SAM" id="Phobius"/>
    </source>
</evidence>
<dbReference type="InterPro" id="IPR013103">
    <property type="entry name" value="RVT_2"/>
</dbReference>
<feature type="transmembrane region" description="Helical" evidence="10">
    <location>
        <begin position="218"/>
        <end position="240"/>
    </location>
</feature>
<evidence type="ECO:0000256" key="8">
    <source>
        <dbReference type="ARBA" id="ARBA00035585"/>
    </source>
</evidence>
<feature type="compositionally biased region" description="Low complexity" evidence="9">
    <location>
        <begin position="8"/>
        <end position="25"/>
    </location>
</feature>
<feature type="transmembrane region" description="Helical" evidence="10">
    <location>
        <begin position="341"/>
        <end position="363"/>
    </location>
</feature>
<keyword evidence="6 10" id="KW-0472">Membrane</keyword>
<proteinExistence type="inferred from homology"/>
<comment type="caution">
    <text evidence="12">The sequence shown here is derived from an EMBL/GenBank/DDBJ whole genome shotgun (WGS) entry which is preliminary data.</text>
</comment>
<dbReference type="Pfam" id="PF07727">
    <property type="entry name" value="RVT_2"/>
    <property type="match status" value="1"/>
</dbReference>
<protein>
    <submittedName>
        <fullName evidence="12">Camphor resistance CrcB family protein</fullName>
    </submittedName>
</protein>
<accession>A0A7J0EI59</accession>
<evidence type="ECO:0000256" key="2">
    <source>
        <dbReference type="ARBA" id="ARBA00004651"/>
    </source>
</evidence>
<keyword evidence="4 10" id="KW-0812">Transmembrane</keyword>
<evidence type="ECO:0000259" key="11">
    <source>
        <dbReference type="Pfam" id="PF07727"/>
    </source>
</evidence>
<dbReference type="Proteomes" id="UP000585474">
    <property type="component" value="Unassembled WGS sequence"/>
</dbReference>
<organism evidence="12 13">
    <name type="scientific">Actinidia rufa</name>
    <dbReference type="NCBI Taxonomy" id="165716"/>
    <lineage>
        <taxon>Eukaryota</taxon>
        <taxon>Viridiplantae</taxon>
        <taxon>Streptophyta</taxon>
        <taxon>Embryophyta</taxon>
        <taxon>Tracheophyta</taxon>
        <taxon>Spermatophyta</taxon>
        <taxon>Magnoliopsida</taxon>
        <taxon>eudicotyledons</taxon>
        <taxon>Gunneridae</taxon>
        <taxon>Pentapetalae</taxon>
        <taxon>asterids</taxon>
        <taxon>Ericales</taxon>
        <taxon>Actinidiaceae</taxon>
        <taxon>Actinidia</taxon>
    </lineage>
</organism>
<reference evidence="12 13" key="1">
    <citation type="submission" date="2019-07" db="EMBL/GenBank/DDBJ databases">
        <title>De Novo Assembly of kiwifruit Actinidia rufa.</title>
        <authorList>
            <person name="Sugita-Konishi S."/>
            <person name="Sato K."/>
            <person name="Mori E."/>
            <person name="Abe Y."/>
            <person name="Kisaki G."/>
            <person name="Hamano K."/>
            <person name="Suezawa K."/>
            <person name="Otani M."/>
            <person name="Fukuda T."/>
            <person name="Manabe T."/>
            <person name="Gomi K."/>
            <person name="Tabuchi M."/>
            <person name="Akimitsu K."/>
            <person name="Kataoka I."/>
        </authorList>
    </citation>
    <scope>NUCLEOTIDE SEQUENCE [LARGE SCALE GENOMIC DNA]</scope>
    <source>
        <strain evidence="13">cv. Fuchu</strain>
    </source>
</reference>
<dbReference type="OrthoDB" id="409792at2759"/>
<evidence type="ECO:0000256" key="7">
    <source>
        <dbReference type="ARBA" id="ARBA00035120"/>
    </source>
</evidence>
<evidence type="ECO:0000256" key="3">
    <source>
        <dbReference type="ARBA" id="ARBA00022475"/>
    </source>
</evidence>
<dbReference type="PANTHER" id="PTHR28259:SF1">
    <property type="entry name" value="FLUORIDE EXPORT PROTEIN 1-RELATED"/>
    <property type="match status" value="1"/>
</dbReference>
<keyword evidence="3" id="KW-1003">Cell membrane</keyword>
<feature type="compositionally biased region" description="Pro residues" evidence="9">
    <location>
        <begin position="414"/>
        <end position="425"/>
    </location>
</feature>
<feature type="transmembrane region" description="Helical" evidence="10">
    <location>
        <begin position="309"/>
        <end position="329"/>
    </location>
</feature>
<dbReference type="PANTHER" id="PTHR28259">
    <property type="entry name" value="FLUORIDE EXPORT PROTEIN 1-RELATED"/>
    <property type="match status" value="1"/>
</dbReference>
<feature type="region of interest" description="Disordered" evidence="9">
    <location>
        <begin position="530"/>
        <end position="551"/>
    </location>
</feature>
<comment type="subcellular location">
    <subcellularLocation>
        <location evidence="2">Cell membrane</location>
        <topology evidence="2">Multi-pass membrane protein</topology>
    </subcellularLocation>
</comment>
<feature type="transmembrane region" description="Helical" evidence="10">
    <location>
        <begin position="186"/>
        <end position="206"/>
    </location>
</feature>
<feature type="transmembrane region" description="Helical" evidence="10">
    <location>
        <begin position="278"/>
        <end position="297"/>
    </location>
</feature>
<evidence type="ECO:0000256" key="1">
    <source>
        <dbReference type="ARBA" id="ARBA00002598"/>
    </source>
</evidence>
<name>A0A7J0EI59_9ERIC</name>
<evidence type="ECO:0000256" key="5">
    <source>
        <dbReference type="ARBA" id="ARBA00022989"/>
    </source>
</evidence>
<gene>
    <name evidence="12" type="ORF">Acr_04g0000650</name>
</gene>